<comment type="caution">
    <text evidence="9">The sequence shown here is derived from an EMBL/GenBank/DDBJ whole genome shotgun (WGS) entry which is preliminary data.</text>
</comment>
<dbReference type="OrthoDB" id="9762913at2"/>
<dbReference type="RefSeq" id="WP_130093653.1">
    <property type="nucleotide sequence ID" value="NZ_SETE01000003.1"/>
</dbReference>
<organism evidence="9 10">
    <name type="scientific">Brumimicrobium glaciale</name>
    <dbReference type="NCBI Taxonomy" id="200475"/>
    <lineage>
        <taxon>Bacteria</taxon>
        <taxon>Pseudomonadati</taxon>
        <taxon>Bacteroidota</taxon>
        <taxon>Flavobacteriia</taxon>
        <taxon>Flavobacteriales</taxon>
        <taxon>Crocinitomicaceae</taxon>
        <taxon>Brumimicrobium</taxon>
    </lineage>
</organism>
<dbReference type="Gene3D" id="3.40.309.10">
    <property type="entry name" value="Aldehyde Dehydrogenase, Chain A, domain 2"/>
    <property type="match status" value="1"/>
</dbReference>
<comment type="similarity">
    <text evidence="1 7">Belongs to the aldehyde dehydrogenase family.</text>
</comment>
<dbReference type="InterPro" id="IPR029510">
    <property type="entry name" value="Ald_DH_CS_GLU"/>
</dbReference>
<keyword evidence="4" id="KW-0520">NAD</keyword>
<feature type="domain" description="Aldehyde dehydrogenase" evidence="8">
    <location>
        <begin position="37"/>
        <end position="504"/>
    </location>
</feature>
<dbReference type="PROSITE" id="PS00687">
    <property type="entry name" value="ALDEHYDE_DEHYDR_GLU"/>
    <property type="match status" value="1"/>
</dbReference>
<evidence type="ECO:0000256" key="4">
    <source>
        <dbReference type="ARBA" id="ARBA00023027"/>
    </source>
</evidence>
<dbReference type="InterPro" id="IPR044638">
    <property type="entry name" value="ALDH7A1-like"/>
</dbReference>
<dbReference type="CDD" id="cd07130">
    <property type="entry name" value="ALDH_F7_AASADH"/>
    <property type="match status" value="1"/>
</dbReference>
<comment type="subunit">
    <text evidence="2">Homotetramer.</text>
</comment>
<feature type="active site" evidence="6">
    <location>
        <position position="275"/>
    </location>
</feature>
<dbReference type="EMBL" id="SETE01000003">
    <property type="protein sequence ID" value="RYM34213.1"/>
    <property type="molecule type" value="Genomic_DNA"/>
</dbReference>
<evidence type="ECO:0000259" key="8">
    <source>
        <dbReference type="Pfam" id="PF00171"/>
    </source>
</evidence>
<dbReference type="InterPro" id="IPR016163">
    <property type="entry name" value="Ald_DH_C"/>
</dbReference>
<dbReference type="InterPro" id="IPR016161">
    <property type="entry name" value="Ald_DH/histidinol_DH"/>
</dbReference>
<evidence type="ECO:0000256" key="6">
    <source>
        <dbReference type="PROSITE-ProRule" id="PRU10007"/>
    </source>
</evidence>
<dbReference type="PANTHER" id="PTHR43521:SF1">
    <property type="entry name" value="ALPHA-AMINOADIPIC SEMIALDEHYDE DEHYDROGENASE"/>
    <property type="match status" value="1"/>
</dbReference>
<dbReference type="PANTHER" id="PTHR43521">
    <property type="entry name" value="ALPHA-AMINOADIPIC SEMIALDEHYDE DEHYDROGENASE"/>
    <property type="match status" value="1"/>
</dbReference>
<dbReference type="GO" id="GO:0004029">
    <property type="term" value="F:aldehyde dehydrogenase (NAD+) activity"/>
    <property type="evidence" value="ECO:0007669"/>
    <property type="project" value="UniProtKB-EC"/>
</dbReference>
<keyword evidence="10" id="KW-1185">Reference proteome</keyword>
<evidence type="ECO:0000313" key="10">
    <source>
        <dbReference type="Proteomes" id="UP000293952"/>
    </source>
</evidence>
<dbReference type="InterPro" id="IPR015590">
    <property type="entry name" value="Aldehyde_DH_dom"/>
</dbReference>
<proteinExistence type="inferred from homology"/>
<gene>
    <name evidence="9" type="ORF">ERX46_09665</name>
</gene>
<protein>
    <recommendedName>
        <fullName evidence="5">aldehyde dehydrogenase (NAD(+))</fullName>
        <ecNumber evidence="5">1.2.1.3</ecNumber>
    </recommendedName>
</protein>
<dbReference type="Gene3D" id="3.40.605.10">
    <property type="entry name" value="Aldehyde Dehydrogenase, Chain A, domain 1"/>
    <property type="match status" value="1"/>
</dbReference>
<evidence type="ECO:0000256" key="3">
    <source>
        <dbReference type="ARBA" id="ARBA00023002"/>
    </source>
</evidence>
<dbReference type="InterPro" id="IPR016162">
    <property type="entry name" value="Ald_DH_N"/>
</dbReference>
<sequence>MNQKIKEYMSGIDIKEVLSQLGVKNEVNRGASTGKNWIDTKGDVIDSFTPVDGSKIGQVKLASVADYNEAVDVATSAFHEWRQWTAPARGEVVRQIGNALREYKEPLGKLVSYEMGKSYQEGLGEVQEMIDICDFAVGLSRQLYGLTMHSERPGHRMYEQYHPLGVVGVISAFNFPVAVWSWNTALAWVCGDSCVWKPSEKTPLTSIACQNIAQEVFAKNNVPEGVSTMVIGGPEIGKALAEDKRIALVSATGSTRMGRSVSEAVAKRLGKSLLELGGNNAMIITQDADLKIVVPGAVFGAVGTAGQRCTSTRRLIIHDSIYDKVMKTIVGAYGQIKIGNPLDENMHVGPLIDKDAVNNYLNAIASAKKEGGKELVESGVLEGKGYESGCYVRPAIIEVENHYETVQNETFAPILYVMKYSGDVTEALKLQNGVVQGLSSAIMTTNLREAEHFLSALGSDCGIANVNIGTSGAEIGGAFGGEKETGGGRESGSDAWKVYMRRQTNTINYTTELPLAQGIKFDL</sequence>
<dbReference type="EC" id="1.2.1.3" evidence="5"/>
<evidence type="ECO:0000256" key="1">
    <source>
        <dbReference type="ARBA" id="ARBA00009986"/>
    </source>
</evidence>
<keyword evidence="3 7" id="KW-0560">Oxidoreductase</keyword>
<dbReference type="Pfam" id="PF00171">
    <property type="entry name" value="Aldedh"/>
    <property type="match status" value="1"/>
</dbReference>
<evidence type="ECO:0000313" key="9">
    <source>
        <dbReference type="EMBL" id="RYM34213.1"/>
    </source>
</evidence>
<evidence type="ECO:0000256" key="7">
    <source>
        <dbReference type="RuleBase" id="RU003345"/>
    </source>
</evidence>
<name>A0A4Q4KLE2_9FLAO</name>
<evidence type="ECO:0000256" key="5">
    <source>
        <dbReference type="ARBA" id="ARBA00024226"/>
    </source>
</evidence>
<reference evidence="9 10" key="1">
    <citation type="submission" date="2019-02" db="EMBL/GenBank/DDBJ databases">
        <title>Genome sequence of the sea-ice species Brumimicrobium glaciale.</title>
        <authorList>
            <person name="Bowman J.P."/>
        </authorList>
    </citation>
    <scope>NUCLEOTIDE SEQUENCE [LARGE SCALE GENOMIC DNA]</scope>
    <source>
        <strain evidence="9 10">IC156</strain>
    </source>
</reference>
<dbReference type="AlphaFoldDB" id="A0A4Q4KLE2"/>
<evidence type="ECO:0000256" key="2">
    <source>
        <dbReference type="ARBA" id="ARBA00011881"/>
    </source>
</evidence>
<dbReference type="SUPFAM" id="SSF53720">
    <property type="entry name" value="ALDH-like"/>
    <property type="match status" value="1"/>
</dbReference>
<dbReference type="Proteomes" id="UP000293952">
    <property type="component" value="Unassembled WGS sequence"/>
</dbReference>
<accession>A0A4Q4KLE2</accession>
<dbReference type="FunFam" id="3.40.309.10:FF:000018">
    <property type="entry name" value="Alpha-aminoadipic semialdehyde dehydrogenase"/>
    <property type="match status" value="1"/>
</dbReference>